<organism evidence="1 2">
    <name type="scientific">Trifolium medium</name>
    <dbReference type="NCBI Taxonomy" id="97028"/>
    <lineage>
        <taxon>Eukaryota</taxon>
        <taxon>Viridiplantae</taxon>
        <taxon>Streptophyta</taxon>
        <taxon>Embryophyta</taxon>
        <taxon>Tracheophyta</taxon>
        <taxon>Spermatophyta</taxon>
        <taxon>Magnoliopsida</taxon>
        <taxon>eudicotyledons</taxon>
        <taxon>Gunneridae</taxon>
        <taxon>Pentapetalae</taxon>
        <taxon>rosids</taxon>
        <taxon>fabids</taxon>
        <taxon>Fabales</taxon>
        <taxon>Fabaceae</taxon>
        <taxon>Papilionoideae</taxon>
        <taxon>50 kb inversion clade</taxon>
        <taxon>NPAAA clade</taxon>
        <taxon>Hologalegina</taxon>
        <taxon>IRL clade</taxon>
        <taxon>Trifolieae</taxon>
        <taxon>Trifolium</taxon>
    </lineage>
</organism>
<evidence type="ECO:0000313" key="1">
    <source>
        <dbReference type="EMBL" id="MCI68206.1"/>
    </source>
</evidence>
<accession>A0A392U721</accession>
<dbReference type="Proteomes" id="UP000265520">
    <property type="component" value="Unassembled WGS sequence"/>
</dbReference>
<keyword evidence="2" id="KW-1185">Reference proteome</keyword>
<comment type="caution">
    <text evidence="1">The sequence shown here is derived from an EMBL/GenBank/DDBJ whole genome shotgun (WGS) entry which is preliminary data.</text>
</comment>
<feature type="non-terminal residue" evidence="1">
    <location>
        <position position="1"/>
    </location>
</feature>
<evidence type="ECO:0000313" key="2">
    <source>
        <dbReference type="Proteomes" id="UP000265520"/>
    </source>
</evidence>
<dbReference type="EMBL" id="LXQA010732370">
    <property type="protein sequence ID" value="MCI68206.1"/>
    <property type="molecule type" value="Genomic_DNA"/>
</dbReference>
<sequence length="21" mass="2482">YPFLYEIELVVITINIAKETI</sequence>
<name>A0A392U721_9FABA</name>
<reference evidence="1 2" key="1">
    <citation type="journal article" date="2018" name="Front. Plant Sci.">
        <title>Red Clover (Trifolium pratense) and Zigzag Clover (T. medium) - A Picture of Genomic Similarities and Differences.</title>
        <authorList>
            <person name="Dluhosova J."/>
            <person name="Istvanek J."/>
            <person name="Nedelnik J."/>
            <person name="Repkova J."/>
        </authorList>
    </citation>
    <scope>NUCLEOTIDE SEQUENCE [LARGE SCALE GENOMIC DNA]</scope>
    <source>
        <strain evidence="2">cv. 10/8</strain>
        <tissue evidence="1">Leaf</tissue>
    </source>
</reference>
<dbReference type="AlphaFoldDB" id="A0A392U721"/>
<protein>
    <submittedName>
        <fullName evidence="1">Uncharacterized protein</fullName>
    </submittedName>
</protein>
<proteinExistence type="predicted"/>